<dbReference type="GO" id="GO:0016712">
    <property type="term" value="F:oxidoreductase activity, acting on paired donors, with incorporation or reduction of molecular oxygen, reduced flavin or flavoprotein as one donor, and incorporation of one atom of oxygen"/>
    <property type="evidence" value="ECO:0007669"/>
    <property type="project" value="TreeGrafter"/>
</dbReference>
<dbReference type="GO" id="GO:0033539">
    <property type="term" value="P:fatty acid beta-oxidation using acyl-CoA dehydrogenase"/>
    <property type="evidence" value="ECO:0007669"/>
    <property type="project" value="TreeGrafter"/>
</dbReference>
<reference evidence="5" key="2">
    <citation type="submission" date="2020-09" db="EMBL/GenBank/DDBJ databases">
        <authorList>
            <person name="Sun Q."/>
            <person name="Kim S."/>
        </authorList>
    </citation>
    <scope>NUCLEOTIDE SEQUENCE</scope>
    <source>
        <strain evidence="5">KCTC 23430</strain>
    </source>
</reference>
<dbReference type="Proteomes" id="UP000644693">
    <property type="component" value="Unassembled WGS sequence"/>
</dbReference>
<reference evidence="5" key="1">
    <citation type="journal article" date="2014" name="Int. J. Syst. Evol. Microbiol.">
        <title>Complete genome sequence of Corynebacterium casei LMG S-19264T (=DSM 44701T), isolated from a smear-ripened cheese.</title>
        <authorList>
            <consortium name="US DOE Joint Genome Institute (JGI-PGF)"/>
            <person name="Walter F."/>
            <person name="Albersmeier A."/>
            <person name="Kalinowski J."/>
            <person name="Ruckert C."/>
        </authorList>
    </citation>
    <scope>NUCLEOTIDE SEQUENCE</scope>
    <source>
        <strain evidence="5">KCTC 23430</strain>
    </source>
</reference>
<keyword evidence="6" id="KW-1185">Reference proteome</keyword>
<dbReference type="InterPro" id="IPR050741">
    <property type="entry name" value="Acyl-CoA_dehydrogenase"/>
</dbReference>
<evidence type="ECO:0000259" key="4">
    <source>
        <dbReference type="Pfam" id="PF08028"/>
    </source>
</evidence>
<dbReference type="AlphaFoldDB" id="A0A919CIL8"/>
<dbReference type="Gene3D" id="1.20.140.10">
    <property type="entry name" value="Butyryl-CoA Dehydrogenase, subunit A, domain 3"/>
    <property type="match status" value="1"/>
</dbReference>
<feature type="domain" description="Acyl-CoA dehydrogenase C-terminal" evidence="4">
    <location>
        <begin position="259"/>
        <end position="386"/>
    </location>
</feature>
<gene>
    <name evidence="5" type="ORF">GCM10007053_07310</name>
</gene>
<dbReference type="InterPro" id="IPR046373">
    <property type="entry name" value="Acyl-CoA_Oxase/DH_mid-dom_sf"/>
</dbReference>
<dbReference type="Gene3D" id="1.10.540.10">
    <property type="entry name" value="Acyl-CoA dehydrogenase/oxidase, N-terminal domain"/>
    <property type="match status" value="1"/>
</dbReference>
<evidence type="ECO:0000259" key="3">
    <source>
        <dbReference type="Pfam" id="PF02771"/>
    </source>
</evidence>
<keyword evidence="1" id="KW-0560">Oxidoreductase</keyword>
<dbReference type="InterPro" id="IPR036250">
    <property type="entry name" value="AcylCo_DH-like_C"/>
</dbReference>
<dbReference type="PANTHER" id="PTHR48083">
    <property type="entry name" value="MEDIUM-CHAIN SPECIFIC ACYL-COA DEHYDROGENASE, MITOCHONDRIAL-RELATED"/>
    <property type="match status" value="1"/>
</dbReference>
<dbReference type="Pfam" id="PF08028">
    <property type="entry name" value="Acyl-CoA_dh_2"/>
    <property type="match status" value="1"/>
</dbReference>
<organism evidence="5 6">
    <name type="scientific">Parahalioglobus pacificus</name>
    <dbReference type="NCBI Taxonomy" id="930806"/>
    <lineage>
        <taxon>Bacteria</taxon>
        <taxon>Pseudomonadati</taxon>
        <taxon>Pseudomonadota</taxon>
        <taxon>Gammaproteobacteria</taxon>
        <taxon>Cellvibrionales</taxon>
        <taxon>Halieaceae</taxon>
        <taxon>Parahalioglobus</taxon>
    </lineage>
</organism>
<evidence type="ECO:0000256" key="1">
    <source>
        <dbReference type="ARBA" id="ARBA00023002"/>
    </source>
</evidence>
<dbReference type="SUPFAM" id="SSF47203">
    <property type="entry name" value="Acyl-CoA dehydrogenase C-terminal domain-like"/>
    <property type="match status" value="1"/>
</dbReference>
<dbReference type="EMBL" id="BMYM01000001">
    <property type="protein sequence ID" value="GHD28182.1"/>
    <property type="molecule type" value="Genomic_DNA"/>
</dbReference>
<dbReference type="GO" id="GO:0050660">
    <property type="term" value="F:flavin adenine dinucleotide binding"/>
    <property type="evidence" value="ECO:0007669"/>
    <property type="project" value="InterPro"/>
</dbReference>
<dbReference type="SUPFAM" id="SSF56645">
    <property type="entry name" value="Acyl-CoA dehydrogenase NM domain-like"/>
    <property type="match status" value="1"/>
</dbReference>
<evidence type="ECO:0000313" key="6">
    <source>
        <dbReference type="Proteomes" id="UP000644693"/>
    </source>
</evidence>
<dbReference type="GO" id="GO:0005737">
    <property type="term" value="C:cytoplasm"/>
    <property type="evidence" value="ECO:0007669"/>
    <property type="project" value="TreeGrafter"/>
</dbReference>
<dbReference type="PIRSF" id="PIRSF016578">
    <property type="entry name" value="HsaA"/>
    <property type="match status" value="1"/>
</dbReference>
<dbReference type="Pfam" id="PF02771">
    <property type="entry name" value="Acyl-CoA_dh_N"/>
    <property type="match status" value="1"/>
</dbReference>
<dbReference type="InterPro" id="IPR009100">
    <property type="entry name" value="AcylCoA_DH/oxidase_NM_dom_sf"/>
</dbReference>
<name>A0A919CIL8_9GAMM</name>
<dbReference type="RefSeq" id="WP_189475223.1">
    <property type="nucleotide sequence ID" value="NZ_BMYM01000001.1"/>
</dbReference>
<dbReference type="Gene3D" id="2.40.110.10">
    <property type="entry name" value="Butyryl-CoA Dehydrogenase, subunit A, domain 2"/>
    <property type="match status" value="1"/>
</dbReference>
<accession>A0A919CIL8</accession>
<proteinExistence type="inferred from homology"/>
<dbReference type="InterPro" id="IPR013107">
    <property type="entry name" value="Acyl-CoA_DH_C"/>
</dbReference>
<evidence type="ECO:0000313" key="5">
    <source>
        <dbReference type="EMBL" id="GHD28182.1"/>
    </source>
</evidence>
<dbReference type="InterPro" id="IPR013786">
    <property type="entry name" value="AcylCoA_DH/ox_N"/>
</dbReference>
<dbReference type="InterPro" id="IPR037069">
    <property type="entry name" value="AcylCoA_DH/ox_N_sf"/>
</dbReference>
<protein>
    <submittedName>
        <fullName evidence="5">Acyl-CoA dehydrogenase</fullName>
    </submittedName>
</protein>
<evidence type="ECO:0000256" key="2">
    <source>
        <dbReference type="ARBA" id="ARBA00049661"/>
    </source>
</evidence>
<feature type="domain" description="Acyl-CoA dehydrogenase/oxidase N-terminal" evidence="3">
    <location>
        <begin position="24"/>
        <end position="103"/>
    </location>
</feature>
<comment type="caution">
    <text evidence="5">The sequence shown here is derived from an EMBL/GenBank/DDBJ whole genome shotgun (WGS) entry which is preliminary data.</text>
</comment>
<sequence>MTSHQTFDTKSPASVYSLGSERAEQLIAAARDMGPALRERAARCKAERKVPEETIRDFHEAGFFKILQPEQWGGYAMDPQVFYSVGLEVAKHCMSSAWVLGVVAVHNWQLAVFDDQAAQDVWGDDASVLISSSYAPVGKVKPVEGGYRLSGRWSFSSGSEHCKWAFLGAVVPTPEAPFDMANYRTFLVPIEDYSIEDNWDVVGLQGTGSHDVVVDDVFVPQHRTHKSMDGFLCQNPGNSVNDAPLYHMPFMQVFVRAVCTASLGALEGALEDYIEVAKTRQVGPKKMKDDPFARALAAEVRASIDEMRLTMVRNFDAMMANCRADEPIPVEDRVRYRYDSAVVADRCVDLCGKMLKAAGSGGIRNGSPLLARHLDILASQAHVANNVGPFANNMGGMLFGDDNMDFAV</sequence>
<dbReference type="PANTHER" id="PTHR48083:SF19">
    <property type="entry name" value="FLAVIN-DEPENDENT MONOOXYGENASE, OXYGENASE SUBUNIT HSAA"/>
    <property type="match status" value="1"/>
</dbReference>
<dbReference type="GO" id="GO:0003995">
    <property type="term" value="F:acyl-CoA dehydrogenase activity"/>
    <property type="evidence" value="ECO:0007669"/>
    <property type="project" value="TreeGrafter"/>
</dbReference>
<comment type="similarity">
    <text evidence="2">Belongs to the HpaH/HsaA monooxygenase family.</text>
</comment>